<dbReference type="GO" id="GO:0004822">
    <property type="term" value="F:isoleucine-tRNA ligase activity"/>
    <property type="evidence" value="ECO:0007669"/>
    <property type="project" value="UniProtKB-EC"/>
</dbReference>
<dbReference type="InterPro" id="IPR002300">
    <property type="entry name" value="aa-tRNA-synth_Ia"/>
</dbReference>
<dbReference type="SUPFAM" id="SSF52374">
    <property type="entry name" value="Nucleotidylyl transferase"/>
    <property type="match status" value="1"/>
</dbReference>
<dbReference type="EMBL" id="AVNI01000001">
    <property type="protein sequence ID" value="EQD89917.1"/>
    <property type="molecule type" value="Genomic_DNA"/>
</dbReference>
<dbReference type="PATRIC" id="fig|1352357.3.peg.309"/>
<dbReference type="AlphaFoldDB" id="T2SBA0"/>
<evidence type="ECO:0000256" key="6">
    <source>
        <dbReference type="ARBA" id="ARBA00023146"/>
    </source>
</evidence>
<evidence type="ECO:0000313" key="10">
    <source>
        <dbReference type="Proteomes" id="UP000015816"/>
    </source>
</evidence>
<dbReference type="PANTHER" id="PTHR42765">
    <property type="entry name" value="SOLEUCYL-TRNA SYNTHETASE"/>
    <property type="match status" value="1"/>
</dbReference>
<evidence type="ECO:0000256" key="2">
    <source>
        <dbReference type="ARBA" id="ARBA00022598"/>
    </source>
</evidence>
<keyword evidence="3" id="KW-0547">Nucleotide-binding</keyword>
<evidence type="ECO:0000256" key="5">
    <source>
        <dbReference type="ARBA" id="ARBA00022917"/>
    </source>
</evidence>
<accession>T2SBA0</accession>
<protein>
    <submittedName>
        <fullName evidence="9">tRNA synthetases class I family protein</fullName>
    </submittedName>
</protein>
<keyword evidence="5" id="KW-0648">Protein biosynthesis</keyword>
<gene>
    <name evidence="9" type="ORF">HPSA50_0311</name>
</gene>
<dbReference type="Pfam" id="PF00133">
    <property type="entry name" value="tRNA-synt_1"/>
    <property type="match status" value="1"/>
</dbReference>
<dbReference type="GO" id="GO:0005829">
    <property type="term" value="C:cytosol"/>
    <property type="evidence" value="ECO:0007669"/>
    <property type="project" value="TreeGrafter"/>
</dbReference>
<evidence type="ECO:0000256" key="3">
    <source>
        <dbReference type="ARBA" id="ARBA00022741"/>
    </source>
</evidence>
<reference evidence="9 10" key="1">
    <citation type="journal article" date="2013" name="Genome Announc.">
        <title>Genome Sequences of Three hpAfrica2 Strains of Helicobacter pylori.</title>
        <authorList>
            <person name="Duncan S.S."/>
            <person name="Bertoli M.T."/>
            <person name="Kersulyte D."/>
            <person name="Valk P.L."/>
            <person name="Tamma S."/>
            <person name="Segal I."/>
            <person name="McClain M.S."/>
            <person name="Cover T.L."/>
            <person name="Berg D.E."/>
        </authorList>
    </citation>
    <scope>NUCLEOTIDE SEQUENCE [LARGE SCALE GENOMIC DNA]</scope>
    <source>
        <strain evidence="9 10">SouthAfrica50</strain>
    </source>
</reference>
<comment type="catalytic activity">
    <reaction evidence="7">
        <text>tRNA(Ile) + L-isoleucine + ATP = L-isoleucyl-tRNA(Ile) + AMP + diphosphate</text>
        <dbReference type="Rhea" id="RHEA:11060"/>
        <dbReference type="Rhea" id="RHEA-COMP:9666"/>
        <dbReference type="Rhea" id="RHEA-COMP:9695"/>
        <dbReference type="ChEBI" id="CHEBI:30616"/>
        <dbReference type="ChEBI" id="CHEBI:33019"/>
        <dbReference type="ChEBI" id="CHEBI:58045"/>
        <dbReference type="ChEBI" id="CHEBI:78442"/>
        <dbReference type="ChEBI" id="CHEBI:78528"/>
        <dbReference type="ChEBI" id="CHEBI:456215"/>
        <dbReference type="EC" id="6.1.1.5"/>
    </reaction>
</comment>
<keyword evidence="2" id="KW-0436">Ligase</keyword>
<evidence type="ECO:0000259" key="8">
    <source>
        <dbReference type="Pfam" id="PF00133"/>
    </source>
</evidence>
<comment type="similarity">
    <text evidence="1">Belongs to the class-I aminoacyl-tRNA synthetase family. IleS type 1 subfamily.</text>
</comment>
<evidence type="ECO:0000256" key="7">
    <source>
        <dbReference type="ARBA" id="ARBA00048359"/>
    </source>
</evidence>
<dbReference type="GO" id="GO:0005524">
    <property type="term" value="F:ATP binding"/>
    <property type="evidence" value="ECO:0007669"/>
    <property type="project" value="UniProtKB-KW"/>
</dbReference>
<dbReference type="GO" id="GO:0006428">
    <property type="term" value="P:isoleucyl-tRNA aminoacylation"/>
    <property type="evidence" value="ECO:0007669"/>
    <property type="project" value="TreeGrafter"/>
</dbReference>
<dbReference type="InterPro" id="IPR001412">
    <property type="entry name" value="aa-tRNA-synth_I_CS"/>
</dbReference>
<proteinExistence type="inferred from homology"/>
<evidence type="ECO:0000256" key="4">
    <source>
        <dbReference type="ARBA" id="ARBA00022840"/>
    </source>
</evidence>
<evidence type="ECO:0000313" key="9">
    <source>
        <dbReference type="EMBL" id="EQD89917.1"/>
    </source>
</evidence>
<dbReference type="Gene3D" id="3.40.50.620">
    <property type="entry name" value="HUPs"/>
    <property type="match status" value="1"/>
</dbReference>
<dbReference type="InterPro" id="IPR050081">
    <property type="entry name" value="Ile-tRNA_ligase"/>
</dbReference>
<organism evidence="9 10">
    <name type="scientific">Helicobacter pylori SouthAfrica50</name>
    <dbReference type="NCBI Taxonomy" id="1352357"/>
    <lineage>
        <taxon>Bacteria</taxon>
        <taxon>Pseudomonadati</taxon>
        <taxon>Campylobacterota</taxon>
        <taxon>Epsilonproteobacteria</taxon>
        <taxon>Campylobacterales</taxon>
        <taxon>Helicobacteraceae</taxon>
        <taxon>Helicobacter</taxon>
    </lineage>
</organism>
<sequence length="116" mass="13611">MKEYKDTLNLNTTTFSMKGNLSVNEPKTYAKWQEQQAFKRMQDRKNHHGDFTLHDGPPYANGHLHLGHALNKILKDIVVKREYFKGKKVYFTPGWDCHGLPIEQQILEQLEKEKQA</sequence>
<keyword evidence="6 9" id="KW-0030">Aminoacyl-tRNA synthetase</keyword>
<comment type="caution">
    <text evidence="9">The sequence shown here is derived from an EMBL/GenBank/DDBJ whole genome shotgun (WGS) entry which is preliminary data.</text>
</comment>
<dbReference type="Proteomes" id="UP000015816">
    <property type="component" value="Unassembled WGS sequence"/>
</dbReference>
<keyword evidence="4" id="KW-0067">ATP-binding</keyword>
<dbReference type="PANTHER" id="PTHR42765:SF1">
    <property type="entry name" value="ISOLEUCINE--TRNA LIGASE, MITOCHONDRIAL"/>
    <property type="match status" value="1"/>
</dbReference>
<dbReference type="InterPro" id="IPR014729">
    <property type="entry name" value="Rossmann-like_a/b/a_fold"/>
</dbReference>
<name>T2SBA0_HELPX</name>
<feature type="domain" description="Aminoacyl-tRNA synthetase class Ia" evidence="8">
    <location>
        <begin position="28"/>
        <end position="114"/>
    </location>
</feature>
<evidence type="ECO:0000256" key="1">
    <source>
        <dbReference type="ARBA" id="ARBA00006887"/>
    </source>
</evidence>
<dbReference type="PROSITE" id="PS00178">
    <property type="entry name" value="AA_TRNA_LIGASE_I"/>
    <property type="match status" value="1"/>
</dbReference>